<evidence type="ECO:0000313" key="2">
    <source>
        <dbReference type="Proteomes" id="UP000279860"/>
    </source>
</evidence>
<organism evidence="1 2">
    <name type="scientific">Tannerella forsythia</name>
    <name type="common">Bacteroides forsythus</name>
    <dbReference type="NCBI Taxonomy" id="28112"/>
    <lineage>
        <taxon>Bacteria</taxon>
        <taxon>Pseudomonadati</taxon>
        <taxon>Bacteroidota</taxon>
        <taxon>Bacteroidia</taxon>
        <taxon>Bacteroidales</taxon>
        <taxon>Tannerellaceae</taxon>
        <taxon>Tannerella</taxon>
    </lineage>
</organism>
<dbReference type="Proteomes" id="UP000279860">
    <property type="component" value="Unassembled WGS sequence"/>
</dbReference>
<gene>
    <name evidence="1" type="ORF">EII41_04335</name>
</gene>
<reference evidence="1 2" key="1">
    <citation type="submission" date="2018-11" db="EMBL/GenBank/DDBJ databases">
        <title>Genomes From Bacteria Associated with the Canine Oral Cavity: a Test Case for Automated Genome-Based Taxonomic Assignment.</title>
        <authorList>
            <person name="Coil D.A."/>
            <person name="Jospin G."/>
            <person name="Darling A.E."/>
            <person name="Wallis C."/>
            <person name="Davis I.J."/>
            <person name="Harris S."/>
            <person name="Eisen J.A."/>
            <person name="Holcombe L.J."/>
            <person name="O'Flynn C."/>
        </authorList>
    </citation>
    <scope>NUCLEOTIDE SEQUENCE [LARGE SCALE GENOMIC DNA]</scope>
    <source>
        <strain evidence="1 2">OH1426_COT-023</strain>
    </source>
</reference>
<dbReference type="EMBL" id="RQYN01000010">
    <property type="protein sequence ID" value="RRD77295.1"/>
    <property type="molecule type" value="Genomic_DNA"/>
</dbReference>
<evidence type="ECO:0000313" key="1">
    <source>
        <dbReference type="EMBL" id="RRD77295.1"/>
    </source>
</evidence>
<protein>
    <submittedName>
        <fullName evidence="1">Uncharacterized protein</fullName>
    </submittedName>
</protein>
<dbReference type="AlphaFoldDB" id="A0A3P1Z2W9"/>
<comment type="caution">
    <text evidence="1">The sequence shown here is derived from an EMBL/GenBank/DDBJ whole genome shotgun (WGS) entry which is preliminary data.</text>
</comment>
<sequence length="81" mass="8845">MTAVKALKGRVNSAQCEALGGEECISIKGCKSDIYNLIVNGYAWYISNRISPNLGFIFSVEKRVLDGCKLMPATRQYVAVA</sequence>
<name>A0A3P1Z2W9_TANFO</name>
<accession>A0A3P1Z2W9</accession>
<proteinExistence type="predicted"/>